<gene>
    <name evidence="3" type="ORF">A3A34_00805</name>
</gene>
<accession>A0A1F6ER58</accession>
<dbReference type="Proteomes" id="UP000178587">
    <property type="component" value="Unassembled WGS sequence"/>
</dbReference>
<protein>
    <recommendedName>
        <fullName evidence="2">GIY-YIG domain-containing protein</fullName>
    </recommendedName>
</protein>
<evidence type="ECO:0000256" key="1">
    <source>
        <dbReference type="ARBA" id="ARBA00007435"/>
    </source>
</evidence>
<evidence type="ECO:0000313" key="3">
    <source>
        <dbReference type="EMBL" id="OGG76110.1"/>
    </source>
</evidence>
<dbReference type="EMBL" id="MFLU01000003">
    <property type="protein sequence ID" value="OGG76110.1"/>
    <property type="molecule type" value="Genomic_DNA"/>
</dbReference>
<dbReference type="InterPro" id="IPR050190">
    <property type="entry name" value="UPF0213_domain"/>
</dbReference>
<evidence type="ECO:0000259" key="2">
    <source>
        <dbReference type="PROSITE" id="PS50164"/>
    </source>
</evidence>
<proteinExistence type="inferred from homology"/>
<comment type="similarity">
    <text evidence="1">Belongs to the UPF0213 family.</text>
</comment>
<feature type="domain" description="GIY-YIG" evidence="2">
    <location>
        <begin position="1"/>
        <end position="75"/>
    </location>
</feature>
<dbReference type="SUPFAM" id="SSF82771">
    <property type="entry name" value="GIY-YIG endonuclease"/>
    <property type="match status" value="1"/>
</dbReference>
<dbReference type="Pfam" id="PF01541">
    <property type="entry name" value="GIY-YIG"/>
    <property type="match status" value="1"/>
</dbReference>
<sequence>MYFVYILHCSDGTLYTGVTNDLKRRFEQHKKGTGGSYTRSRTVERIVYSEEAHGRGAALKREVEIKRLTRQKKLSLIKF</sequence>
<dbReference type="PROSITE" id="PS50164">
    <property type="entry name" value="GIY_YIG"/>
    <property type="match status" value="1"/>
</dbReference>
<evidence type="ECO:0000313" key="4">
    <source>
        <dbReference type="Proteomes" id="UP000178587"/>
    </source>
</evidence>
<comment type="caution">
    <text evidence="3">The sequence shown here is derived from an EMBL/GenBank/DDBJ whole genome shotgun (WGS) entry which is preliminary data.</text>
</comment>
<dbReference type="InterPro" id="IPR000305">
    <property type="entry name" value="GIY-YIG_endonuc"/>
</dbReference>
<dbReference type="STRING" id="1798507.A3A34_00805"/>
<dbReference type="CDD" id="cd10456">
    <property type="entry name" value="GIY-YIG_UPF0213"/>
    <property type="match status" value="1"/>
</dbReference>
<dbReference type="PANTHER" id="PTHR34477:SF1">
    <property type="entry name" value="UPF0213 PROTEIN YHBQ"/>
    <property type="match status" value="1"/>
</dbReference>
<dbReference type="Gene3D" id="3.40.1440.10">
    <property type="entry name" value="GIY-YIG endonuclease"/>
    <property type="match status" value="1"/>
</dbReference>
<organism evidence="3 4">
    <name type="scientific">Candidatus Kaiserbacteria bacterium RIFCSPLOWO2_01_FULL_50_24</name>
    <dbReference type="NCBI Taxonomy" id="1798507"/>
    <lineage>
        <taxon>Bacteria</taxon>
        <taxon>Candidatus Kaiseribacteriota</taxon>
    </lineage>
</organism>
<dbReference type="PANTHER" id="PTHR34477">
    <property type="entry name" value="UPF0213 PROTEIN YHBQ"/>
    <property type="match status" value="1"/>
</dbReference>
<reference evidence="3 4" key="1">
    <citation type="journal article" date="2016" name="Nat. Commun.">
        <title>Thousands of microbial genomes shed light on interconnected biogeochemical processes in an aquifer system.</title>
        <authorList>
            <person name="Anantharaman K."/>
            <person name="Brown C.T."/>
            <person name="Hug L.A."/>
            <person name="Sharon I."/>
            <person name="Castelle C.J."/>
            <person name="Probst A.J."/>
            <person name="Thomas B.C."/>
            <person name="Singh A."/>
            <person name="Wilkins M.J."/>
            <person name="Karaoz U."/>
            <person name="Brodie E.L."/>
            <person name="Williams K.H."/>
            <person name="Hubbard S.S."/>
            <person name="Banfield J.F."/>
        </authorList>
    </citation>
    <scope>NUCLEOTIDE SEQUENCE [LARGE SCALE GENOMIC DNA]</scope>
</reference>
<dbReference type="InterPro" id="IPR035901">
    <property type="entry name" value="GIY-YIG_endonuc_sf"/>
</dbReference>
<name>A0A1F6ER58_9BACT</name>
<dbReference type="AlphaFoldDB" id="A0A1F6ER58"/>